<feature type="region of interest" description="Disordered" evidence="1">
    <location>
        <begin position="251"/>
        <end position="288"/>
    </location>
</feature>
<dbReference type="PANTHER" id="PTHR37722:SF2">
    <property type="entry name" value="OS01G0167700 PROTEIN"/>
    <property type="match status" value="1"/>
</dbReference>
<dbReference type="OrthoDB" id="994901at2759"/>
<accession>A0A5A7PS58</accession>
<evidence type="ECO:0000256" key="1">
    <source>
        <dbReference type="SAM" id="MobiDB-lite"/>
    </source>
</evidence>
<keyword evidence="3" id="KW-1185">Reference proteome</keyword>
<organism evidence="2 3">
    <name type="scientific">Striga asiatica</name>
    <name type="common">Asiatic witchweed</name>
    <name type="synonym">Buchnera asiatica</name>
    <dbReference type="NCBI Taxonomy" id="4170"/>
    <lineage>
        <taxon>Eukaryota</taxon>
        <taxon>Viridiplantae</taxon>
        <taxon>Streptophyta</taxon>
        <taxon>Embryophyta</taxon>
        <taxon>Tracheophyta</taxon>
        <taxon>Spermatophyta</taxon>
        <taxon>Magnoliopsida</taxon>
        <taxon>eudicotyledons</taxon>
        <taxon>Gunneridae</taxon>
        <taxon>Pentapetalae</taxon>
        <taxon>asterids</taxon>
        <taxon>lamiids</taxon>
        <taxon>Lamiales</taxon>
        <taxon>Orobanchaceae</taxon>
        <taxon>Buchnereae</taxon>
        <taxon>Striga</taxon>
    </lineage>
</organism>
<evidence type="ECO:0000313" key="3">
    <source>
        <dbReference type="Proteomes" id="UP000325081"/>
    </source>
</evidence>
<comment type="caution">
    <text evidence="2">The sequence shown here is derived from an EMBL/GenBank/DDBJ whole genome shotgun (WGS) entry which is preliminary data.</text>
</comment>
<dbReference type="EMBL" id="BKCP01004961">
    <property type="protein sequence ID" value="GER35471.1"/>
    <property type="molecule type" value="Genomic_DNA"/>
</dbReference>
<evidence type="ECO:0000313" key="2">
    <source>
        <dbReference type="EMBL" id="GER35471.1"/>
    </source>
</evidence>
<name>A0A5A7PS58_STRAF</name>
<dbReference type="PANTHER" id="PTHR37722">
    <property type="entry name" value="OS01G0167700 PROTEIN"/>
    <property type="match status" value="1"/>
</dbReference>
<dbReference type="AlphaFoldDB" id="A0A5A7PS58"/>
<proteinExistence type="predicted"/>
<reference evidence="3" key="1">
    <citation type="journal article" date="2019" name="Curr. Biol.">
        <title>Genome Sequence of Striga asiatica Provides Insight into the Evolution of Plant Parasitism.</title>
        <authorList>
            <person name="Yoshida S."/>
            <person name="Kim S."/>
            <person name="Wafula E.K."/>
            <person name="Tanskanen J."/>
            <person name="Kim Y.M."/>
            <person name="Honaas L."/>
            <person name="Yang Z."/>
            <person name="Spallek T."/>
            <person name="Conn C.E."/>
            <person name="Ichihashi Y."/>
            <person name="Cheong K."/>
            <person name="Cui S."/>
            <person name="Der J.P."/>
            <person name="Gundlach H."/>
            <person name="Jiao Y."/>
            <person name="Hori C."/>
            <person name="Ishida J.K."/>
            <person name="Kasahara H."/>
            <person name="Kiba T."/>
            <person name="Kim M.S."/>
            <person name="Koo N."/>
            <person name="Laohavisit A."/>
            <person name="Lee Y.H."/>
            <person name="Lumba S."/>
            <person name="McCourt P."/>
            <person name="Mortimer J.C."/>
            <person name="Mutuku J.M."/>
            <person name="Nomura T."/>
            <person name="Sasaki-Sekimoto Y."/>
            <person name="Seto Y."/>
            <person name="Wang Y."/>
            <person name="Wakatake T."/>
            <person name="Sakakibara H."/>
            <person name="Demura T."/>
            <person name="Yamaguchi S."/>
            <person name="Yoneyama K."/>
            <person name="Manabe R.I."/>
            <person name="Nelson D.C."/>
            <person name="Schulman A.H."/>
            <person name="Timko M.P."/>
            <person name="dePamphilis C.W."/>
            <person name="Choi D."/>
            <person name="Shirasu K."/>
        </authorList>
    </citation>
    <scope>NUCLEOTIDE SEQUENCE [LARGE SCALE GENOMIC DNA]</scope>
    <source>
        <strain evidence="3">cv. UVA1</strain>
    </source>
</reference>
<feature type="region of interest" description="Disordered" evidence="1">
    <location>
        <begin position="54"/>
        <end position="93"/>
    </location>
</feature>
<gene>
    <name evidence="2" type="ORF">STAS_11749</name>
</gene>
<dbReference type="Proteomes" id="UP000325081">
    <property type="component" value="Unassembled WGS sequence"/>
</dbReference>
<protein>
    <submittedName>
        <fullName evidence="2">Guanyl-nucleotide exchange factors</fullName>
    </submittedName>
</protein>
<feature type="compositionally biased region" description="Basic residues" evidence="1">
    <location>
        <begin position="63"/>
        <end position="83"/>
    </location>
</feature>
<sequence>MLCLHNVTMDGWIKAESDNTPPSYRKKKSYRKMSLSHLVFYVLHVIAFHCTGDGDGHSQSRTSTHKRQKQYFEQRKRHHQHHRTGFESYADGRHSYTENNRSLDVLSLANVSAVAQELAASRVNEAGDNSEDCDFTSDHQYRLPYQVTLDAEDLSVDQVQIKEEGTPSSYGTEAVYSQKVPTHLQDDNENLLGNENKLDPFKLSATLSEISVIDLLSDSRPNTKAEKKSAHAQEAHVSFSVEGLGKVETETPVQSPNIHGRPFPNYLSPPKKARRQPSTSKHTNYGFHDPESQVDFDISPYYSSIDQTFCSKDMMNIIGDPNLVFSNHRCSSPLNWDGSNSQGAFDNDELIYNIRDSGRNLWNGPSFLEDSIDDLGEHEIFCKNWDDQGSVPCDDYFHDNDIWKQGFNFGGQSLTKRRFNTERTENFDIRVSPVVYSKHHTAEDLSDKISNTRYSAVRIDDDVKDPVNRFARDDNRESLSLLRFCIRQFYST</sequence>